<gene>
    <name evidence="2" type="ORF">MERR_LOCUS25596</name>
</gene>
<accession>A0A6D2JP13</accession>
<dbReference type="OrthoDB" id="1884766at2759"/>
<dbReference type="Pfam" id="PF22926">
    <property type="entry name" value="C1-like_CT"/>
    <property type="match status" value="1"/>
</dbReference>
<protein>
    <recommendedName>
        <fullName evidence="1">DC1-like C-terminal domain-containing protein</fullName>
    </recommendedName>
</protein>
<keyword evidence="3" id="KW-1185">Reference proteome</keyword>
<feature type="domain" description="DC1-like C-terminal" evidence="1">
    <location>
        <begin position="97"/>
        <end position="139"/>
    </location>
</feature>
<dbReference type="EMBL" id="CACVBM020001192">
    <property type="protein sequence ID" value="CAA7038361.1"/>
    <property type="molecule type" value="Genomic_DNA"/>
</dbReference>
<dbReference type="PANTHER" id="PTHR32410:SF154">
    <property type="entry name" value="CHP-RICH ZINC FINGER PROTEIN-LIKE-RELATED"/>
    <property type="match status" value="1"/>
</dbReference>
<comment type="caution">
    <text evidence="2">The sequence shown here is derived from an EMBL/GenBank/DDBJ whole genome shotgun (WGS) entry which is preliminary data.</text>
</comment>
<dbReference type="SUPFAM" id="SSF57889">
    <property type="entry name" value="Cysteine-rich domain"/>
    <property type="match status" value="1"/>
</dbReference>
<proteinExistence type="predicted"/>
<sequence length="157" mass="17955">MMKTLITTWKHQFVLCFKCATLPQLVKHRVDDDLLSECYGEKASAKYWCDIYEKETNPEAWFYTSKDHRASLHTECVLGDCAGLMPGRTLTCYLIPFEVVLNNSVTRPLCKHCKSRCMYNIMLKKPGTSGTYFCSISCMSNVTFVDHLVKTEGKIDS</sequence>
<dbReference type="InterPro" id="IPR053192">
    <property type="entry name" value="Vacuole_Formation_Reg"/>
</dbReference>
<dbReference type="InterPro" id="IPR054483">
    <property type="entry name" value="DC1-like_CT"/>
</dbReference>
<evidence type="ECO:0000313" key="3">
    <source>
        <dbReference type="Proteomes" id="UP000467841"/>
    </source>
</evidence>
<organism evidence="2 3">
    <name type="scientific">Microthlaspi erraticum</name>
    <dbReference type="NCBI Taxonomy" id="1685480"/>
    <lineage>
        <taxon>Eukaryota</taxon>
        <taxon>Viridiplantae</taxon>
        <taxon>Streptophyta</taxon>
        <taxon>Embryophyta</taxon>
        <taxon>Tracheophyta</taxon>
        <taxon>Spermatophyta</taxon>
        <taxon>Magnoliopsida</taxon>
        <taxon>eudicotyledons</taxon>
        <taxon>Gunneridae</taxon>
        <taxon>Pentapetalae</taxon>
        <taxon>rosids</taxon>
        <taxon>malvids</taxon>
        <taxon>Brassicales</taxon>
        <taxon>Brassicaceae</taxon>
        <taxon>Coluteocarpeae</taxon>
        <taxon>Microthlaspi</taxon>
    </lineage>
</organism>
<evidence type="ECO:0000313" key="2">
    <source>
        <dbReference type="EMBL" id="CAA7038361.1"/>
    </source>
</evidence>
<dbReference type="Proteomes" id="UP000467841">
    <property type="component" value="Unassembled WGS sequence"/>
</dbReference>
<reference evidence="2" key="1">
    <citation type="submission" date="2020-01" db="EMBL/GenBank/DDBJ databases">
        <authorList>
            <person name="Mishra B."/>
        </authorList>
    </citation>
    <scope>NUCLEOTIDE SEQUENCE [LARGE SCALE GENOMIC DNA]</scope>
</reference>
<dbReference type="InterPro" id="IPR046349">
    <property type="entry name" value="C1-like_sf"/>
</dbReference>
<dbReference type="AlphaFoldDB" id="A0A6D2JP13"/>
<evidence type="ECO:0000259" key="1">
    <source>
        <dbReference type="Pfam" id="PF22926"/>
    </source>
</evidence>
<name>A0A6D2JP13_9BRAS</name>
<dbReference type="PANTHER" id="PTHR32410">
    <property type="entry name" value="CYSTEINE/HISTIDINE-RICH C1 DOMAIN FAMILY PROTEIN"/>
    <property type="match status" value="1"/>
</dbReference>